<protein>
    <recommendedName>
        <fullName evidence="4">S-adenosyl-L-methionine-dependent methyltransferase</fullName>
    </recommendedName>
</protein>
<proteinExistence type="predicted"/>
<accession>A0A8H3GCB8</accession>
<dbReference type="EMBL" id="CAJPDT010000099">
    <property type="protein sequence ID" value="CAF9937371.1"/>
    <property type="molecule type" value="Genomic_DNA"/>
</dbReference>
<dbReference type="AlphaFoldDB" id="A0A8H3GCB8"/>
<evidence type="ECO:0000256" key="1">
    <source>
        <dbReference type="SAM" id="MobiDB-lite"/>
    </source>
</evidence>
<evidence type="ECO:0000313" key="3">
    <source>
        <dbReference type="Proteomes" id="UP000664534"/>
    </source>
</evidence>
<dbReference type="SUPFAM" id="SSF53335">
    <property type="entry name" value="S-adenosyl-L-methionine-dependent methyltransferases"/>
    <property type="match status" value="1"/>
</dbReference>
<dbReference type="InterPro" id="IPR029063">
    <property type="entry name" value="SAM-dependent_MTases_sf"/>
</dbReference>
<evidence type="ECO:0000313" key="2">
    <source>
        <dbReference type="EMBL" id="CAF9937371.1"/>
    </source>
</evidence>
<comment type="caution">
    <text evidence="2">The sequence shown here is derived from an EMBL/GenBank/DDBJ whole genome shotgun (WGS) entry which is preliminary data.</text>
</comment>
<feature type="compositionally biased region" description="Basic and acidic residues" evidence="1">
    <location>
        <begin position="329"/>
        <end position="341"/>
    </location>
</feature>
<reference evidence="2" key="1">
    <citation type="submission" date="2021-03" db="EMBL/GenBank/DDBJ databases">
        <authorList>
            <person name="Tagirdzhanova G."/>
        </authorList>
    </citation>
    <scope>NUCLEOTIDE SEQUENCE</scope>
</reference>
<organism evidence="2 3">
    <name type="scientific">Imshaugia aleurites</name>
    <dbReference type="NCBI Taxonomy" id="172621"/>
    <lineage>
        <taxon>Eukaryota</taxon>
        <taxon>Fungi</taxon>
        <taxon>Dikarya</taxon>
        <taxon>Ascomycota</taxon>
        <taxon>Pezizomycotina</taxon>
        <taxon>Lecanoromycetes</taxon>
        <taxon>OSLEUM clade</taxon>
        <taxon>Lecanoromycetidae</taxon>
        <taxon>Lecanorales</taxon>
        <taxon>Lecanorineae</taxon>
        <taxon>Parmeliaceae</taxon>
        <taxon>Imshaugia</taxon>
    </lineage>
</organism>
<gene>
    <name evidence="2" type="ORF">IMSHALPRED_011111</name>
</gene>
<feature type="region of interest" description="Disordered" evidence="1">
    <location>
        <begin position="1"/>
        <end position="38"/>
    </location>
</feature>
<evidence type="ECO:0008006" key="4">
    <source>
        <dbReference type="Google" id="ProtNLM"/>
    </source>
</evidence>
<dbReference type="CDD" id="cd02440">
    <property type="entry name" value="AdoMet_MTases"/>
    <property type="match status" value="1"/>
</dbReference>
<dbReference type="Gene3D" id="3.40.50.150">
    <property type="entry name" value="Vaccinia Virus protein VP39"/>
    <property type="match status" value="1"/>
</dbReference>
<feature type="region of interest" description="Disordered" evidence="1">
    <location>
        <begin position="312"/>
        <end position="378"/>
    </location>
</feature>
<sequence>MENERSALDVCTPPLTPTTNAKIDDGIPDKDSSNGAGESVVYTLKPSTRAYASTARLNLQHYLWKDQTGYLLHPSISLSGAENLRIADVGTGTGIWLLDLARTLPPTAQLDGFDIDISDCPPEQWLPQNVTMRHLDALGEMPEHLFGVYDVVQLRLFQVVVRDNDPGPLLRNVLKMLKPGGYLQWAEYDMSTQTTIKASPSLSSSALDAVPAFVQGFQRKDGRVGVQNWIPHLPTHFHTHHLTHILSARHPTTPSFLPHQLDVFLLTYEELAAKTLAKGPGDTLRGLIEAASEESRRGVAWGMERLVVVGRKGEERGNGDGDGGGGVGGEERGGKGMERENAAPGGGNGAGAMKVSGVKEKRKSRRESWLRIWKRMSG</sequence>
<dbReference type="OrthoDB" id="184880at2759"/>
<dbReference type="Proteomes" id="UP000664534">
    <property type="component" value="Unassembled WGS sequence"/>
</dbReference>
<name>A0A8H3GCB8_9LECA</name>
<feature type="compositionally biased region" description="Basic and acidic residues" evidence="1">
    <location>
        <begin position="22"/>
        <end position="32"/>
    </location>
</feature>
<dbReference type="Pfam" id="PF13489">
    <property type="entry name" value="Methyltransf_23"/>
    <property type="match status" value="1"/>
</dbReference>
<keyword evidence="3" id="KW-1185">Reference proteome</keyword>